<keyword evidence="3" id="KW-1185">Reference proteome</keyword>
<feature type="region of interest" description="Disordered" evidence="1">
    <location>
        <begin position="1"/>
        <end position="22"/>
    </location>
</feature>
<name>A0ABQ6K932_9MICO</name>
<protein>
    <submittedName>
        <fullName evidence="2">Uncharacterized protein</fullName>
    </submittedName>
</protein>
<organism evidence="2 3">
    <name type="scientific">Pseudolysinimonas kribbensis</name>
    <dbReference type="NCBI Taxonomy" id="433641"/>
    <lineage>
        <taxon>Bacteria</taxon>
        <taxon>Bacillati</taxon>
        <taxon>Actinomycetota</taxon>
        <taxon>Actinomycetes</taxon>
        <taxon>Micrococcales</taxon>
        <taxon>Microbacteriaceae</taxon>
        <taxon>Pseudolysinimonas</taxon>
    </lineage>
</organism>
<accession>A0ABQ6K932</accession>
<evidence type="ECO:0000313" key="2">
    <source>
        <dbReference type="EMBL" id="GMA96502.1"/>
    </source>
</evidence>
<evidence type="ECO:0000256" key="1">
    <source>
        <dbReference type="SAM" id="MobiDB-lite"/>
    </source>
</evidence>
<dbReference type="EMBL" id="BSVB01000001">
    <property type="protein sequence ID" value="GMA96502.1"/>
    <property type="molecule type" value="Genomic_DNA"/>
</dbReference>
<reference evidence="3" key="1">
    <citation type="journal article" date="2019" name="Int. J. Syst. Evol. Microbiol.">
        <title>The Global Catalogue of Microorganisms (GCM) 10K type strain sequencing project: providing services to taxonomists for standard genome sequencing and annotation.</title>
        <authorList>
            <consortium name="The Broad Institute Genomics Platform"/>
            <consortium name="The Broad Institute Genome Sequencing Center for Infectious Disease"/>
            <person name="Wu L."/>
            <person name="Ma J."/>
        </authorList>
    </citation>
    <scope>NUCLEOTIDE SEQUENCE [LARGE SCALE GENOMIC DNA]</scope>
    <source>
        <strain evidence="3">NBRC 108894</strain>
    </source>
</reference>
<sequence length="77" mass="7934">MSAKATSPDCTDPTKTDAPFTINYSSSNATVVKLANGSTIVAQEAPPPPSRGSSTTARPRLPATPSPRRGPAATPRR</sequence>
<gene>
    <name evidence="2" type="ORF">GCM10025881_33260</name>
</gene>
<comment type="caution">
    <text evidence="2">The sequence shown here is derived from an EMBL/GenBank/DDBJ whole genome shotgun (WGS) entry which is preliminary data.</text>
</comment>
<evidence type="ECO:0000313" key="3">
    <source>
        <dbReference type="Proteomes" id="UP001157034"/>
    </source>
</evidence>
<dbReference type="Proteomes" id="UP001157034">
    <property type="component" value="Unassembled WGS sequence"/>
</dbReference>
<feature type="region of interest" description="Disordered" evidence="1">
    <location>
        <begin position="40"/>
        <end position="77"/>
    </location>
</feature>
<proteinExistence type="predicted"/>